<dbReference type="SUPFAM" id="SSF56784">
    <property type="entry name" value="HAD-like"/>
    <property type="match status" value="1"/>
</dbReference>
<organism evidence="1">
    <name type="scientific">Megaviridae environmental sample</name>
    <dbReference type="NCBI Taxonomy" id="1737588"/>
    <lineage>
        <taxon>Viruses</taxon>
        <taxon>Varidnaviria</taxon>
        <taxon>Bamfordvirae</taxon>
        <taxon>Nucleocytoviricota</taxon>
        <taxon>Megaviricetes</taxon>
        <taxon>Imitervirales</taxon>
        <taxon>Mimiviridae</taxon>
        <taxon>environmental samples</taxon>
    </lineage>
</organism>
<dbReference type="Gene3D" id="3.40.50.1000">
    <property type="entry name" value="HAD superfamily/HAD-like"/>
    <property type="match status" value="1"/>
</dbReference>
<proteinExistence type="predicted"/>
<dbReference type="InterPro" id="IPR023214">
    <property type="entry name" value="HAD_sf"/>
</dbReference>
<protein>
    <submittedName>
        <fullName evidence="1">Uncharacterized protein</fullName>
    </submittedName>
</protein>
<reference evidence="1" key="1">
    <citation type="journal article" date="2019" name="Philos. Trans. R. Soc. Lond., B, Biol. Sci.">
        <title>Targeted metagenomic recovery of four divergent viruses reveals shared and distinctive characteristics of giant viruses of marine eukaryotes.</title>
        <authorList>
            <person name="Needham D.M."/>
            <person name="Poirier C."/>
            <person name="Hehenberger E."/>
            <person name="Jimenez V."/>
            <person name="Swalwell J.E."/>
            <person name="Santoro A.E."/>
            <person name="Worden A.Z."/>
        </authorList>
    </citation>
    <scope>NUCLEOTIDE SEQUENCE</scope>
    <source>
        <strain evidence="1">OPacV-421</strain>
    </source>
</reference>
<sequence>MKIGVDIRGVLIGKKGIDGDLFSVPNSLDSLQLLSKKNRLYIISYSKENMAQYNYTRLVDYDLFWAQYYVSDKSYKSSIVNYLNCDVMIDDNENILNQIKTENPEVITILFQRYNKQKKRSHRKHYLVEDWQEVMNIVERLEIDNSSDDDVENKGLAYYISE</sequence>
<accession>A0A5J6VMT1</accession>
<dbReference type="EMBL" id="MN448295">
    <property type="protein sequence ID" value="QFG74917.1"/>
    <property type="molecule type" value="Genomic_DNA"/>
</dbReference>
<name>A0A5J6VMT1_9VIRU</name>
<evidence type="ECO:0000313" key="1">
    <source>
        <dbReference type="EMBL" id="QFG74917.1"/>
    </source>
</evidence>
<dbReference type="InterPro" id="IPR036412">
    <property type="entry name" value="HAD-like_sf"/>
</dbReference>